<reference evidence="1 2" key="1">
    <citation type="submission" date="2022-03" db="EMBL/GenBank/DDBJ databases">
        <title>Hymenobactersp. isolated from the air.</title>
        <authorList>
            <person name="Won M."/>
            <person name="Kwon S.-W."/>
        </authorList>
    </citation>
    <scope>NUCLEOTIDE SEQUENCE [LARGE SCALE GENOMIC DNA]</scope>
    <source>
        <strain evidence="1 2">KACC 21982</strain>
    </source>
</reference>
<dbReference type="EMBL" id="CP094669">
    <property type="protein sequence ID" value="UOG73643.1"/>
    <property type="molecule type" value="Genomic_DNA"/>
</dbReference>
<dbReference type="InterPro" id="IPR045929">
    <property type="entry name" value="DUF6348"/>
</dbReference>
<dbReference type="Proteomes" id="UP000831113">
    <property type="component" value="Chromosome"/>
</dbReference>
<name>A0ABY4D109_9BACT</name>
<protein>
    <submittedName>
        <fullName evidence="1">DUF6348 family protein</fullName>
    </submittedName>
</protein>
<dbReference type="Pfam" id="PF19875">
    <property type="entry name" value="DUF6348"/>
    <property type="match status" value="1"/>
</dbReference>
<gene>
    <name evidence="1" type="ORF">MTX78_16100</name>
</gene>
<proteinExistence type="predicted"/>
<evidence type="ECO:0000313" key="1">
    <source>
        <dbReference type="EMBL" id="UOG73643.1"/>
    </source>
</evidence>
<organism evidence="1 2">
    <name type="scientific">Hymenobacter tibetensis</name>
    <dbReference type="NCBI Taxonomy" id="497967"/>
    <lineage>
        <taxon>Bacteria</taxon>
        <taxon>Pseudomonadati</taxon>
        <taxon>Bacteroidota</taxon>
        <taxon>Cytophagia</taxon>
        <taxon>Cytophagales</taxon>
        <taxon>Hymenobacteraceae</taxon>
        <taxon>Hymenobacter</taxon>
    </lineage>
</organism>
<evidence type="ECO:0000313" key="2">
    <source>
        <dbReference type="Proteomes" id="UP000831113"/>
    </source>
</evidence>
<sequence>MTSIFSRFANLRRSVKPIASPAVSSQDTEVTAAEQAKFLECIKAEIQAQHSQLQIEEKGDVLHILPVQLQIRAQITSRTVHADAVVECQVVRLYQDQLIPDYVEDVLAGIGENSVDAAHKGALVFTTGVFTTILDSLERRHQSEYDFYTVEADQQIQWHQIFGPVMVQGFWRTHIEEIKEEHLTALLRPLLHDKLPNQLLSWMKMYVARLPSGELIVECLLNNQHWPEAVALLRCEAEMWPAVDEFMAQRQFVAFRRCM</sequence>
<dbReference type="RefSeq" id="WP_243796331.1">
    <property type="nucleotide sequence ID" value="NZ_CP094669.1"/>
</dbReference>
<accession>A0ABY4D109</accession>
<keyword evidence="2" id="KW-1185">Reference proteome</keyword>